<dbReference type="InterPro" id="IPR016162">
    <property type="entry name" value="Ald_DH_N"/>
</dbReference>
<evidence type="ECO:0000256" key="8">
    <source>
        <dbReference type="ARBA" id="ARBA00049024"/>
    </source>
</evidence>
<dbReference type="Proteomes" id="UP000063063">
    <property type="component" value="Chromosome 32"/>
</dbReference>
<evidence type="ECO:0000259" key="9">
    <source>
        <dbReference type="Pfam" id="PF00171"/>
    </source>
</evidence>
<protein>
    <recommendedName>
        <fullName evidence="2">glutamate-5-semialdehyde dehydrogenase</fullName>
        <ecNumber evidence="2">1.2.1.41</ecNumber>
    </recommendedName>
</protein>
<dbReference type="Gene3D" id="3.40.309.10">
    <property type="entry name" value="Aldehyde Dehydrogenase, Chain A, domain 2"/>
    <property type="match status" value="1"/>
</dbReference>
<dbReference type="InterPro" id="IPR016161">
    <property type="entry name" value="Ald_DH/histidinol_DH"/>
</dbReference>
<dbReference type="RefSeq" id="XP_010702016.1">
    <property type="nucleotide sequence ID" value="XM_010703714.1"/>
</dbReference>
<feature type="domain" description="Aldehyde dehydrogenase" evidence="9">
    <location>
        <begin position="9"/>
        <end position="280"/>
    </location>
</feature>
<evidence type="ECO:0000256" key="6">
    <source>
        <dbReference type="ARBA" id="ARBA00022857"/>
    </source>
</evidence>
<comment type="catalytic activity">
    <reaction evidence="8">
        <text>L-glutamate 5-semialdehyde + phosphate + NADP(+) = L-glutamyl 5-phosphate + NADPH + H(+)</text>
        <dbReference type="Rhea" id="RHEA:19541"/>
        <dbReference type="ChEBI" id="CHEBI:15378"/>
        <dbReference type="ChEBI" id="CHEBI:43474"/>
        <dbReference type="ChEBI" id="CHEBI:57783"/>
        <dbReference type="ChEBI" id="CHEBI:58066"/>
        <dbReference type="ChEBI" id="CHEBI:58274"/>
        <dbReference type="ChEBI" id="CHEBI:58349"/>
        <dbReference type="EC" id="1.2.1.41"/>
    </reaction>
</comment>
<dbReference type="NCBIfam" id="TIGR00407">
    <property type="entry name" value="proA"/>
    <property type="match status" value="1"/>
</dbReference>
<dbReference type="GO" id="GO:0004350">
    <property type="term" value="F:glutamate-5-semialdehyde dehydrogenase activity"/>
    <property type="evidence" value="ECO:0007669"/>
    <property type="project" value="UniProtKB-EC"/>
</dbReference>
<keyword evidence="11" id="KW-1185">Reference proteome</keyword>
<keyword evidence="5" id="KW-0641">Proline biosynthesis</keyword>
<evidence type="ECO:0000256" key="3">
    <source>
        <dbReference type="ARBA" id="ARBA00022490"/>
    </source>
</evidence>
<evidence type="ECO:0000256" key="4">
    <source>
        <dbReference type="ARBA" id="ARBA00022605"/>
    </source>
</evidence>
<dbReference type="GO" id="GO:0055129">
    <property type="term" value="P:L-proline biosynthetic process"/>
    <property type="evidence" value="ECO:0007669"/>
    <property type="project" value="UniProtKB-UniPathway"/>
</dbReference>
<sequence length="479" mass="50387">MASADLERAADVSAMRHLAEEARAGSSALNELTGAERQAMLRAVAKALQANEARILAANREDVVAAQANAISAPLLKRLELTTSKLATLVEGILTLADMPDPIGQILSARELDNDLLLLKQTAPIGVILVVFESRPDSLPQTASLALFSGNGLLLKGGREGEHSNAVLHDVIVSAVESSTQGRVPRGVIGLVTCRADVYSLLQLDAHIDLVVPRGSNAMVQSIQRSTRIPVLGHADGICHVYVHKDADVDAALTVAIDAKLNYPAACNAAETLLLHRDLLQSPAHGTTAAQFLLQGMMEAGVSFYAGPQAIAAGLAGEPAASLHIEYGDAHMTVEVVDDLAAAIAHVNQHGSHHTDAILTADKATAAEFQRRVESACVFHNCSTRFADGFRFGLGAEVGISTARIHARGPVGVEGLLTQKWILKPIALSPQATEDGVAAAAASAPYATVTEFQKGERSFTHRDVTRKLQDEAAGMQLGA</sequence>
<dbReference type="KEGG" id="lpan:LPMP_323320"/>
<proteinExistence type="inferred from homology"/>
<dbReference type="AlphaFoldDB" id="A0A088RZ70"/>
<dbReference type="EC" id="1.2.1.41" evidence="2"/>
<dbReference type="InterPro" id="IPR015590">
    <property type="entry name" value="Aldehyde_DH_dom"/>
</dbReference>
<dbReference type="VEuPathDB" id="TriTrypDB:LPMP_323320"/>
<organism evidence="10 11">
    <name type="scientific">Leishmania panamensis</name>
    <dbReference type="NCBI Taxonomy" id="5679"/>
    <lineage>
        <taxon>Eukaryota</taxon>
        <taxon>Discoba</taxon>
        <taxon>Euglenozoa</taxon>
        <taxon>Kinetoplastea</taxon>
        <taxon>Metakinetoplastina</taxon>
        <taxon>Trypanosomatida</taxon>
        <taxon>Trypanosomatidae</taxon>
        <taxon>Leishmaniinae</taxon>
        <taxon>Leishmania</taxon>
        <taxon>Leishmania guyanensis species complex</taxon>
    </lineage>
</organism>
<dbReference type="UniPathway" id="UPA00098">
    <property type="reaction ID" value="UER00360"/>
</dbReference>
<dbReference type="SUPFAM" id="SSF53720">
    <property type="entry name" value="ALDH-like"/>
    <property type="match status" value="1"/>
</dbReference>
<dbReference type="OrthoDB" id="1934954at2759"/>
<keyword evidence="7 10" id="KW-0560">Oxidoreductase</keyword>
<dbReference type="CDD" id="cd07079">
    <property type="entry name" value="ALDH_F18-19_ProA-GPR"/>
    <property type="match status" value="1"/>
</dbReference>
<keyword evidence="4" id="KW-0028">Amino-acid biosynthesis</keyword>
<evidence type="ECO:0000256" key="1">
    <source>
        <dbReference type="ARBA" id="ARBA00004985"/>
    </source>
</evidence>
<dbReference type="VEuPathDB" id="TriTrypDB:LPAL13_320039700"/>
<dbReference type="InterPro" id="IPR016163">
    <property type="entry name" value="Ald_DH_C"/>
</dbReference>
<evidence type="ECO:0000256" key="5">
    <source>
        <dbReference type="ARBA" id="ARBA00022650"/>
    </source>
</evidence>
<dbReference type="Gene3D" id="3.40.605.10">
    <property type="entry name" value="Aldehyde Dehydrogenase, Chain A, domain 1"/>
    <property type="match status" value="1"/>
</dbReference>
<dbReference type="EMBL" id="CP009401">
    <property type="protein sequence ID" value="AIO01216.1"/>
    <property type="molecule type" value="Genomic_DNA"/>
</dbReference>
<reference evidence="10 11" key="1">
    <citation type="journal article" date="2015" name="Sci. Rep.">
        <title>The genome of Leishmania panamensis: insights into genomics of the L. (Viannia) subgenus.</title>
        <authorList>
            <person name="Llanes A."/>
            <person name="Restrepo C.M."/>
            <person name="Vecchio G.D."/>
            <person name="Anguizola F.J."/>
            <person name="Lleonart R."/>
        </authorList>
    </citation>
    <scope>NUCLEOTIDE SEQUENCE [LARGE SCALE GENOMIC DNA]</scope>
    <source>
        <strain evidence="10 11">MHOM/PA/94/PSC-1</strain>
    </source>
</reference>
<gene>
    <name evidence="10" type="ORF">LPMP_323320</name>
</gene>
<dbReference type="PANTHER" id="PTHR11063">
    <property type="entry name" value="GLUTAMATE SEMIALDEHYDE DEHYDROGENASE"/>
    <property type="match status" value="1"/>
</dbReference>
<keyword evidence="6" id="KW-0521">NADP</keyword>
<evidence type="ECO:0000256" key="2">
    <source>
        <dbReference type="ARBA" id="ARBA00013002"/>
    </source>
</evidence>
<dbReference type="InterPro" id="IPR000965">
    <property type="entry name" value="GPR_dom"/>
</dbReference>
<evidence type="ECO:0000313" key="11">
    <source>
        <dbReference type="Proteomes" id="UP000063063"/>
    </source>
</evidence>
<dbReference type="PANTHER" id="PTHR11063:SF8">
    <property type="entry name" value="DELTA-1-PYRROLINE-5-CARBOXYLATE SYNTHASE"/>
    <property type="match status" value="1"/>
</dbReference>
<dbReference type="eggNOG" id="KOG4165">
    <property type="taxonomic scope" value="Eukaryota"/>
</dbReference>
<dbReference type="HAMAP" id="MF_00412">
    <property type="entry name" value="ProA"/>
    <property type="match status" value="1"/>
</dbReference>
<accession>A0A088RZ70</accession>
<comment type="pathway">
    <text evidence="1">Amino-acid biosynthesis; L-proline biosynthesis; L-glutamate 5-semialdehyde from L-glutamate: step 2/2.</text>
</comment>
<dbReference type="Pfam" id="PF00171">
    <property type="entry name" value="Aldedh"/>
    <property type="match status" value="1"/>
</dbReference>
<dbReference type="FunFam" id="3.40.309.10:FF:000028">
    <property type="entry name" value="Gamma-glutamyl phosphate reductase"/>
    <property type="match status" value="1"/>
</dbReference>
<evidence type="ECO:0000256" key="7">
    <source>
        <dbReference type="ARBA" id="ARBA00023002"/>
    </source>
</evidence>
<name>A0A088RZ70_LEIPA</name>
<evidence type="ECO:0000313" key="10">
    <source>
        <dbReference type="EMBL" id="AIO01216.1"/>
    </source>
</evidence>
<keyword evidence="3" id="KW-0963">Cytoplasm</keyword>
<dbReference type="NCBIfam" id="NF001221">
    <property type="entry name" value="PRK00197.1"/>
    <property type="match status" value="1"/>
</dbReference>
<dbReference type="GeneID" id="22578073"/>